<proteinExistence type="predicted"/>
<feature type="compositionally biased region" description="Basic and acidic residues" evidence="1">
    <location>
        <begin position="7"/>
        <end position="18"/>
    </location>
</feature>
<dbReference type="AlphaFoldDB" id="A0A3G8JHD2"/>
<feature type="transmembrane region" description="Helical" evidence="2">
    <location>
        <begin position="43"/>
        <end position="63"/>
    </location>
</feature>
<evidence type="ECO:0000313" key="4">
    <source>
        <dbReference type="Proteomes" id="UP000271469"/>
    </source>
</evidence>
<feature type="transmembrane region" description="Helical" evidence="2">
    <location>
        <begin position="293"/>
        <end position="315"/>
    </location>
</feature>
<evidence type="ECO:0000313" key="3">
    <source>
        <dbReference type="EMBL" id="AZG44404.1"/>
    </source>
</evidence>
<evidence type="ECO:0000256" key="2">
    <source>
        <dbReference type="SAM" id="Phobius"/>
    </source>
</evidence>
<evidence type="ECO:0000256" key="1">
    <source>
        <dbReference type="SAM" id="MobiDB-lite"/>
    </source>
</evidence>
<keyword evidence="2" id="KW-1133">Transmembrane helix</keyword>
<feature type="transmembrane region" description="Helical" evidence="2">
    <location>
        <begin position="199"/>
        <end position="227"/>
    </location>
</feature>
<feature type="transmembrane region" description="Helical" evidence="2">
    <location>
        <begin position="168"/>
        <end position="187"/>
    </location>
</feature>
<dbReference type="Proteomes" id="UP000271469">
    <property type="component" value="Chromosome"/>
</dbReference>
<evidence type="ECO:0008006" key="5">
    <source>
        <dbReference type="Google" id="ProtNLM"/>
    </source>
</evidence>
<reference evidence="3 4" key="1">
    <citation type="submission" date="2018-11" db="EMBL/GenBank/DDBJ databases">
        <title>Gordonia insulae sp. nov., isolated from an island soil.</title>
        <authorList>
            <person name="Kim Y.S."/>
            <person name="Kim S.B."/>
        </authorList>
    </citation>
    <scope>NUCLEOTIDE SEQUENCE [LARGE SCALE GENOMIC DNA]</scope>
    <source>
        <strain evidence="3 4">MMS17-SY073</strain>
    </source>
</reference>
<keyword evidence="2" id="KW-0812">Transmembrane</keyword>
<name>A0A3G8JHD2_9ACTN</name>
<dbReference type="RefSeq" id="WP_232016771.1">
    <property type="nucleotide sequence ID" value="NZ_CP033972.1"/>
</dbReference>
<feature type="compositionally biased region" description="Gly residues" evidence="1">
    <location>
        <begin position="397"/>
        <end position="420"/>
    </location>
</feature>
<accession>A0A3G8JHD2</accession>
<protein>
    <recommendedName>
        <fullName evidence="5">Glycosyltransferase RgtA/B/C/D-like domain-containing protein</fullName>
    </recommendedName>
</protein>
<keyword evidence="2" id="KW-0472">Membrane</keyword>
<dbReference type="KEGG" id="gom:D7316_00989"/>
<keyword evidence="4" id="KW-1185">Reference proteome</keyword>
<feature type="transmembrane region" description="Helical" evidence="2">
    <location>
        <begin position="347"/>
        <end position="373"/>
    </location>
</feature>
<feature type="transmembrane region" description="Helical" evidence="2">
    <location>
        <begin position="145"/>
        <end position="162"/>
    </location>
</feature>
<sequence length="482" mass="51322">MSLADPARTRSDVTRSDVTESDLTDAGDGSRPPAASPSSPPRWLRWTVIAVIVAVGLGVRWWFLDVETLDYRAFLSRWYGTLDSQGFGAFREKFADYNYPYLYLLWLLTVLHIPALVGVKAISIAFDLVLAVVAYRIVALRTARYWLRAMAFGIVFLLPSVIANSSYWGQADAIYSACAIGGVYFLMRAQRESLRRNSIWACALFGLALSFKLQAIFVLPVLVWLLIRRRLPWSSLLAIPAVYLLLDIPAVLAGASWSTALSVYLDQTGSYQQLTLGAANLYQLIAIEGDATWLAHLGIGAAAAIIVAFLAWSLWQKPAVSPTSILVVATASAVIVPFLLPAMHDRYFYTAEILSVVTAFYLPLRFVVIPILIQASAIGVYHASLTGDQGQAMVGGPAQGGAGHGGAGHGGAGHGGAGPAGPGPGAPAPGGMHGSGGGYTSGRGDPALSVYASMMGLAALGMVYATLDTFRRARSLVLRSPA</sequence>
<gene>
    <name evidence="3" type="ORF">D7316_00989</name>
</gene>
<feature type="region of interest" description="Disordered" evidence="1">
    <location>
        <begin position="1"/>
        <end position="40"/>
    </location>
</feature>
<dbReference type="EMBL" id="CP033972">
    <property type="protein sequence ID" value="AZG44404.1"/>
    <property type="molecule type" value="Genomic_DNA"/>
</dbReference>
<feature type="transmembrane region" description="Helical" evidence="2">
    <location>
        <begin position="448"/>
        <end position="467"/>
    </location>
</feature>
<feature type="region of interest" description="Disordered" evidence="1">
    <location>
        <begin position="395"/>
        <end position="439"/>
    </location>
</feature>
<organism evidence="3 4">
    <name type="scientific">Gordonia insulae</name>
    <dbReference type="NCBI Taxonomy" id="2420509"/>
    <lineage>
        <taxon>Bacteria</taxon>
        <taxon>Bacillati</taxon>
        <taxon>Actinomycetota</taxon>
        <taxon>Actinomycetes</taxon>
        <taxon>Mycobacteriales</taxon>
        <taxon>Gordoniaceae</taxon>
        <taxon>Gordonia</taxon>
    </lineage>
</organism>
<feature type="transmembrane region" description="Helical" evidence="2">
    <location>
        <begin position="233"/>
        <end position="255"/>
    </location>
</feature>
<feature type="transmembrane region" description="Helical" evidence="2">
    <location>
        <begin position="103"/>
        <end position="133"/>
    </location>
</feature>
<feature type="transmembrane region" description="Helical" evidence="2">
    <location>
        <begin position="321"/>
        <end position="340"/>
    </location>
</feature>